<dbReference type="EMBL" id="BRZA01000002">
    <property type="protein sequence ID" value="GLC88956.1"/>
    <property type="molecule type" value="Genomic_DNA"/>
</dbReference>
<comment type="caution">
    <text evidence="1">The sequence shown here is derived from an EMBL/GenBank/DDBJ whole genome shotgun (WGS) entry which is preliminary data.</text>
</comment>
<dbReference type="RefSeq" id="WP_264988706.1">
    <property type="nucleotide sequence ID" value="NZ_BRZA01000002.1"/>
</dbReference>
<name>A0ABQ5NLJ4_9BACI</name>
<proteinExistence type="predicted"/>
<organism evidence="1 2">
    <name type="scientific">Lysinibacillus piscis</name>
    <dbReference type="NCBI Taxonomy" id="2518931"/>
    <lineage>
        <taxon>Bacteria</taxon>
        <taxon>Bacillati</taxon>
        <taxon>Bacillota</taxon>
        <taxon>Bacilli</taxon>
        <taxon>Bacillales</taxon>
        <taxon>Bacillaceae</taxon>
        <taxon>Lysinibacillus</taxon>
    </lineage>
</organism>
<evidence type="ECO:0000313" key="1">
    <source>
        <dbReference type="EMBL" id="GLC88956.1"/>
    </source>
</evidence>
<accession>A0ABQ5NLJ4</accession>
<gene>
    <name evidence="1" type="ORF">LYSBPC_20830</name>
</gene>
<protein>
    <submittedName>
        <fullName evidence="1">Uncharacterized protein</fullName>
    </submittedName>
</protein>
<sequence length="56" mass="6587">METVMLQVVEREVKKPMDTTMRDSTTYPSKALTNEQLRQLMQVVDAIRLNGYKERL</sequence>
<keyword evidence="2" id="KW-1185">Reference proteome</keyword>
<dbReference type="Proteomes" id="UP001065593">
    <property type="component" value="Unassembled WGS sequence"/>
</dbReference>
<evidence type="ECO:0000313" key="2">
    <source>
        <dbReference type="Proteomes" id="UP001065593"/>
    </source>
</evidence>
<reference evidence="1" key="1">
    <citation type="submission" date="2022-08" db="EMBL/GenBank/DDBJ databases">
        <title>Draft genome sequence of Lysinibacillus sp. strain KH24.</title>
        <authorList>
            <person name="Kanbe H."/>
            <person name="Itoh H."/>
        </authorList>
    </citation>
    <scope>NUCLEOTIDE SEQUENCE</scope>
    <source>
        <strain evidence="1">KH24</strain>
    </source>
</reference>